<dbReference type="Gene3D" id="1.10.260.40">
    <property type="entry name" value="lambda repressor-like DNA-binding domains"/>
    <property type="match status" value="1"/>
</dbReference>
<dbReference type="PROSITE" id="PS50943">
    <property type="entry name" value="HTH_CROC1"/>
    <property type="match status" value="1"/>
</dbReference>
<evidence type="ECO:0000256" key="2">
    <source>
        <dbReference type="ARBA" id="ARBA00023125"/>
    </source>
</evidence>
<evidence type="ECO:0000256" key="3">
    <source>
        <dbReference type="ARBA" id="ARBA00023163"/>
    </source>
</evidence>
<gene>
    <name evidence="6" type="ORF">TCARB_1650</name>
</gene>
<evidence type="ECO:0000313" key="7">
    <source>
        <dbReference type="Proteomes" id="UP000266720"/>
    </source>
</evidence>
<dbReference type="CDD" id="cd00093">
    <property type="entry name" value="HTH_XRE"/>
    <property type="match status" value="1"/>
</dbReference>
<keyword evidence="3 4" id="KW-0804">Transcription</keyword>
<dbReference type="InterPro" id="IPR020886">
    <property type="entry name" value="MTH_967-like"/>
</dbReference>
<keyword evidence="1 4" id="KW-0805">Transcription regulation</keyword>
<dbReference type="HAMAP" id="MF_00584">
    <property type="entry name" value="HTH_type_cro_C1"/>
    <property type="match status" value="1"/>
</dbReference>
<evidence type="ECO:0000256" key="1">
    <source>
        <dbReference type="ARBA" id="ARBA00023015"/>
    </source>
</evidence>
<dbReference type="Pfam" id="PF26553">
    <property type="entry name" value="PDDEXK_19"/>
    <property type="match status" value="1"/>
</dbReference>
<dbReference type="Proteomes" id="UP000266720">
    <property type="component" value="Chromosome"/>
</dbReference>
<sequence length="307" mass="34993">MVDKIHIQLKKPNYCVDELTVVSREVIATKKVKDAYSVPQSIADNLKSFSKFLNGIPLIVAEEYKGENIEEEVVYTRHNIPVVSEKTAESLIEGRNSYFIYVNKGGIFVKIDGKKLKEIRERKGISRTRLARELGVSIKAVAYYEEGVSDVSLEIASKLEEIIGDEVFERLNIESLKELVPQKETVVETKNTKSGKENRDIERLIQFLKDMIKEKYFFDKAPFDAGFKVSTSMFHRIAAKTGIQEDEELEEISKISKATHTPTIVLGEENTETASDDENLITLDKQKIEKIREILARTPISRQFSIE</sequence>
<name>A0A3G1A6Q2_9CREN</name>
<dbReference type="RefSeq" id="WP_052887162.1">
    <property type="nucleotide sequence ID" value="NZ_CP007493.1"/>
</dbReference>
<evidence type="ECO:0000256" key="4">
    <source>
        <dbReference type="HAMAP-Rule" id="MF_00584"/>
    </source>
</evidence>
<dbReference type="AlphaFoldDB" id="A0A3G1A6Q2"/>
<dbReference type="InterPro" id="IPR059051">
    <property type="entry name" value="MTH_967_PDDEXK"/>
</dbReference>
<dbReference type="STRING" id="697581.TCARB_1650"/>
<proteinExistence type="inferred from homology"/>
<evidence type="ECO:0000259" key="5">
    <source>
        <dbReference type="PROSITE" id="PS50943"/>
    </source>
</evidence>
<dbReference type="InterPro" id="IPR010982">
    <property type="entry name" value="Lambda_DNA-bd_dom_sf"/>
</dbReference>
<dbReference type="SUPFAM" id="SSF47413">
    <property type="entry name" value="lambda repressor-like DNA-binding domains"/>
    <property type="match status" value="1"/>
</dbReference>
<dbReference type="GO" id="GO:0003677">
    <property type="term" value="F:DNA binding"/>
    <property type="evidence" value="ECO:0007669"/>
    <property type="project" value="UniProtKB-KW"/>
</dbReference>
<keyword evidence="2 4" id="KW-0238">DNA-binding</keyword>
<feature type="domain" description="HTH cro/C1-type" evidence="5">
    <location>
        <begin position="116"/>
        <end position="164"/>
    </location>
</feature>
<protein>
    <recommendedName>
        <fullName evidence="4">Putative HTH-type transcriptional regulatory protein TCARB_1650</fullName>
    </recommendedName>
</protein>
<dbReference type="KEGG" id="tcb:TCARB_1650"/>
<organism evidence="6 7">
    <name type="scientific">Thermofilum adornatum 1505</name>
    <dbReference type="NCBI Taxonomy" id="697581"/>
    <lineage>
        <taxon>Archaea</taxon>
        <taxon>Thermoproteota</taxon>
        <taxon>Thermoprotei</taxon>
        <taxon>Thermofilales</taxon>
        <taxon>Thermofilaceae</taxon>
        <taxon>Thermofilum</taxon>
    </lineage>
</organism>
<evidence type="ECO:0000313" key="6">
    <source>
        <dbReference type="EMBL" id="AJB42690.1"/>
    </source>
</evidence>
<dbReference type="InterPro" id="IPR001387">
    <property type="entry name" value="Cro/C1-type_HTH"/>
</dbReference>
<dbReference type="GO" id="GO:0003700">
    <property type="term" value="F:DNA-binding transcription factor activity"/>
    <property type="evidence" value="ECO:0007669"/>
    <property type="project" value="UniProtKB-UniRule"/>
</dbReference>
<reference evidence="7" key="1">
    <citation type="book" date="2010" name="EXTREMOPHILES" publisher="0:0-0">
        <title>Complete genome sequences of ten hyperthermophilic archaea reveal their metabolic capabilities and possible ecological roles.</title>
        <editorList>
            <person name="?"/>
        </editorList>
        <authorList>
            <person name="Ravin N.V."/>
            <person name="Mardanov A.V."/>
            <person name="Bonch-Osmolovskaya E.A."/>
            <person name="Skryabin K.G."/>
        </authorList>
    </citation>
    <scope>NUCLEOTIDE SEQUENCE [LARGE SCALE GENOMIC DNA]</scope>
    <source>
        <strain evidence="7">1505</strain>
    </source>
</reference>
<dbReference type="SMART" id="SM00530">
    <property type="entry name" value="HTH_XRE"/>
    <property type="match status" value="1"/>
</dbReference>
<accession>A0A3G1A6Q2</accession>
<dbReference type="EMBL" id="CP007493">
    <property type="protein sequence ID" value="AJB42690.1"/>
    <property type="molecule type" value="Genomic_DNA"/>
</dbReference>
<dbReference type="Pfam" id="PF01381">
    <property type="entry name" value="HTH_3"/>
    <property type="match status" value="1"/>
</dbReference>
<dbReference type="GeneID" id="25407054"/>